<dbReference type="EMBL" id="CAJVCE010000001">
    <property type="protein sequence ID" value="CAG7618664.1"/>
    <property type="molecule type" value="Genomic_DNA"/>
</dbReference>
<proteinExistence type="predicted"/>
<keyword evidence="1" id="KW-0805">Transcription regulation</keyword>
<dbReference type="InterPro" id="IPR000835">
    <property type="entry name" value="HTH_MarR-typ"/>
</dbReference>
<dbReference type="PANTHER" id="PTHR42756">
    <property type="entry name" value="TRANSCRIPTIONAL REGULATOR, MARR"/>
    <property type="match status" value="1"/>
</dbReference>
<dbReference type="RefSeq" id="WP_218096895.1">
    <property type="nucleotide sequence ID" value="NZ_CAJVCE010000001.1"/>
</dbReference>
<dbReference type="Proteomes" id="UP000730618">
    <property type="component" value="Unassembled WGS sequence"/>
</dbReference>
<feature type="domain" description="HTH marR-type" evidence="5">
    <location>
        <begin position="6"/>
        <end position="138"/>
    </location>
</feature>
<evidence type="ECO:0000259" key="5">
    <source>
        <dbReference type="PROSITE" id="PS50995"/>
    </source>
</evidence>
<dbReference type="PROSITE" id="PS50995">
    <property type="entry name" value="HTH_MARR_2"/>
    <property type="match status" value="1"/>
</dbReference>
<keyword evidence="7" id="KW-1185">Reference proteome</keyword>
<comment type="caution">
    <text evidence="6">The sequence shown here is derived from an EMBL/GenBank/DDBJ whole genome shotgun (WGS) entry which is preliminary data.</text>
</comment>
<dbReference type="SMART" id="SM00347">
    <property type="entry name" value="HTH_MARR"/>
    <property type="match status" value="1"/>
</dbReference>
<organism evidence="6 7">
    <name type="scientific">Paenibacillus allorhizosphaerae</name>
    <dbReference type="NCBI Taxonomy" id="2849866"/>
    <lineage>
        <taxon>Bacteria</taxon>
        <taxon>Bacillati</taxon>
        <taxon>Bacillota</taxon>
        <taxon>Bacilli</taxon>
        <taxon>Bacillales</taxon>
        <taxon>Paenibacillaceae</taxon>
        <taxon>Paenibacillus</taxon>
    </lineage>
</organism>
<evidence type="ECO:0000313" key="6">
    <source>
        <dbReference type="EMBL" id="CAG7618664.1"/>
    </source>
</evidence>
<dbReference type="InterPro" id="IPR001387">
    <property type="entry name" value="Cro/C1-type_HTH"/>
</dbReference>
<sequence length="179" mass="20713">MDIHQTHSLELVFHKVARMHSHAVHALLSGKEVYPGQPPLLKALMERDGQSQKELAERMNITPATLTVMLGRMERTGMVARKPDEADQRVSRVFITEKGRQALDSLEETQKLMEATCFANFTPEEQIIFRRLLLQMFDNLKRADFRQEERDDMPQDESKGHGRKHGKHGGHPKRHRSRI</sequence>
<dbReference type="CDD" id="cd00093">
    <property type="entry name" value="HTH_XRE"/>
    <property type="match status" value="1"/>
</dbReference>
<evidence type="ECO:0000256" key="2">
    <source>
        <dbReference type="ARBA" id="ARBA00023125"/>
    </source>
</evidence>
<feature type="compositionally biased region" description="Basic residues" evidence="4">
    <location>
        <begin position="161"/>
        <end position="179"/>
    </location>
</feature>
<feature type="compositionally biased region" description="Basic and acidic residues" evidence="4">
    <location>
        <begin position="145"/>
        <end position="160"/>
    </location>
</feature>
<evidence type="ECO:0000256" key="4">
    <source>
        <dbReference type="SAM" id="MobiDB-lite"/>
    </source>
</evidence>
<dbReference type="Pfam" id="PF01047">
    <property type="entry name" value="MarR"/>
    <property type="match status" value="1"/>
</dbReference>
<feature type="region of interest" description="Disordered" evidence="4">
    <location>
        <begin position="145"/>
        <end position="179"/>
    </location>
</feature>
<evidence type="ECO:0000256" key="3">
    <source>
        <dbReference type="ARBA" id="ARBA00023163"/>
    </source>
</evidence>
<dbReference type="PANTHER" id="PTHR42756:SF1">
    <property type="entry name" value="TRANSCRIPTIONAL REPRESSOR OF EMRAB OPERON"/>
    <property type="match status" value="1"/>
</dbReference>
<evidence type="ECO:0000256" key="1">
    <source>
        <dbReference type="ARBA" id="ARBA00023015"/>
    </source>
</evidence>
<gene>
    <name evidence="6" type="ORF">PAECIP111802_00540</name>
</gene>
<reference evidence="6 7" key="1">
    <citation type="submission" date="2021-06" db="EMBL/GenBank/DDBJ databases">
        <authorList>
            <person name="Criscuolo A."/>
        </authorList>
    </citation>
    <scope>NUCLEOTIDE SEQUENCE [LARGE SCALE GENOMIC DNA]</scope>
    <source>
        <strain evidence="7">CIP 111802</strain>
    </source>
</reference>
<name>A0ABN7TBF6_9BACL</name>
<keyword evidence="2" id="KW-0238">DNA-binding</keyword>
<protein>
    <recommendedName>
        <fullName evidence="5">HTH marR-type domain-containing protein</fullName>
    </recommendedName>
</protein>
<evidence type="ECO:0000313" key="7">
    <source>
        <dbReference type="Proteomes" id="UP000730618"/>
    </source>
</evidence>
<keyword evidence="3" id="KW-0804">Transcription</keyword>
<accession>A0ABN7TBF6</accession>